<dbReference type="Pfam" id="PF11815">
    <property type="entry name" value="DUF3336"/>
    <property type="match status" value="1"/>
</dbReference>
<keyword evidence="3 5" id="KW-0442">Lipid degradation</keyword>
<feature type="short sequence motif" description="GXSXG" evidence="5">
    <location>
        <begin position="276"/>
        <end position="280"/>
    </location>
</feature>
<dbReference type="OrthoDB" id="10049244at2759"/>
<comment type="caution">
    <text evidence="5">Lacks conserved residue(s) required for the propagation of feature annotation.</text>
</comment>
<dbReference type="Proteomes" id="UP000504637">
    <property type="component" value="Unplaced"/>
</dbReference>
<evidence type="ECO:0000313" key="9">
    <source>
        <dbReference type="Proteomes" id="UP000504637"/>
    </source>
</evidence>
<accession>A0A6J3MIA6</accession>
<comment type="function">
    <text evidence="6">Lipid hydrolase.</text>
</comment>
<dbReference type="AlphaFoldDB" id="A0A6J3MIA6"/>
<dbReference type="RefSeq" id="XP_033464470.1">
    <property type="nucleotide sequence ID" value="XM_033603706.1"/>
</dbReference>
<feature type="compositionally biased region" description="Low complexity" evidence="7">
    <location>
        <begin position="620"/>
        <end position="633"/>
    </location>
</feature>
<evidence type="ECO:0000313" key="10">
    <source>
        <dbReference type="RefSeq" id="XP_033464470.1"/>
    </source>
</evidence>
<evidence type="ECO:0000256" key="7">
    <source>
        <dbReference type="SAM" id="MobiDB-lite"/>
    </source>
</evidence>
<dbReference type="PANTHER" id="PTHR14226:SF10">
    <property type="entry name" value="TRIACYLGLYCEROL LIPASE 4-RELATED"/>
    <property type="match status" value="1"/>
</dbReference>
<dbReference type="InterPro" id="IPR002641">
    <property type="entry name" value="PNPLA_dom"/>
</dbReference>
<feature type="active site" description="Nucleophile" evidence="5">
    <location>
        <position position="278"/>
    </location>
</feature>
<reference evidence="10" key="1">
    <citation type="submission" date="2020-01" db="EMBL/GenBank/DDBJ databases">
        <authorList>
            <consortium name="DOE Joint Genome Institute"/>
            <person name="Haridas S."/>
            <person name="Albert R."/>
            <person name="Binder M."/>
            <person name="Bloem J."/>
            <person name="Labutti K."/>
            <person name="Salamov A."/>
            <person name="Andreopoulos B."/>
            <person name="Baker S.E."/>
            <person name="Barry K."/>
            <person name="Bills G."/>
            <person name="Bluhm B.H."/>
            <person name="Cannon C."/>
            <person name="Castanera R."/>
            <person name="Culley D.E."/>
            <person name="Daum C."/>
            <person name="Ezra D."/>
            <person name="Gonzalez J.B."/>
            <person name="Henrissat B."/>
            <person name="Kuo A."/>
            <person name="Liang C."/>
            <person name="Lipzen A."/>
            <person name="Lutzoni F."/>
            <person name="Magnuson J."/>
            <person name="Mondo S."/>
            <person name="Nolan M."/>
            <person name="Ohm R."/>
            <person name="Pangilinan J."/>
            <person name="Park H.-J."/>
            <person name="Ramirez L."/>
            <person name="Alfaro M."/>
            <person name="Sun H."/>
            <person name="Tritt A."/>
            <person name="Yoshinaga Y."/>
            <person name="Zwiers L.-H."/>
            <person name="Turgeon B.G."/>
            <person name="Goodwin S.B."/>
            <person name="Spatafora J.W."/>
            <person name="Crous P.W."/>
            <person name="Grigoriev I.V."/>
        </authorList>
    </citation>
    <scope>NUCLEOTIDE SEQUENCE</scope>
    <source>
        <strain evidence="10">CBS 342.82</strain>
    </source>
</reference>
<evidence type="ECO:0000256" key="6">
    <source>
        <dbReference type="RuleBase" id="RU362055"/>
    </source>
</evidence>
<dbReference type="GeneID" id="54361506"/>
<dbReference type="EC" id="3.1.1.-" evidence="6"/>
<evidence type="ECO:0000256" key="1">
    <source>
        <dbReference type="ARBA" id="ARBA00002682"/>
    </source>
</evidence>
<gene>
    <name evidence="10" type="ORF">K489DRAFT_375526</name>
</gene>
<dbReference type="Gene3D" id="3.40.1090.10">
    <property type="entry name" value="Cytosolic phospholipase A2 catalytic domain"/>
    <property type="match status" value="2"/>
</dbReference>
<reference evidence="10" key="3">
    <citation type="submission" date="2025-08" db="UniProtKB">
        <authorList>
            <consortium name="RefSeq"/>
        </authorList>
    </citation>
    <scope>IDENTIFICATION</scope>
    <source>
        <strain evidence="10">CBS 342.82</strain>
    </source>
</reference>
<comment type="function">
    <text evidence="1">Probable lipid hydrolase.</text>
</comment>
<protein>
    <recommendedName>
        <fullName evidence="6">Patatin-like phospholipase domain-containing protein</fullName>
        <ecNumber evidence="6">3.1.1.-</ecNumber>
    </recommendedName>
</protein>
<evidence type="ECO:0000256" key="3">
    <source>
        <dbReference type="ARBA" id="ARBA00022963"/>
    </source>
</evidence>
<reference evidence="10" key="2">
    <citation type="submission" date="2020-04" db="EMBL/GenBank/DDBJ databases">
        <authorList>
            <consortium name="NCBI Genome Project"/>
        </authorList>
    </citation>
    <scope>NUCLEOTIDE SEQUENCE</scope>
    <source>
        <strain evidence="10">CBS 342.82</strain>
    </source>
</reference>
<organism evidence="10">
    <name type="scientific">Dissoconium aciculare CBS 342.82</name>
    <dbReference type="NCBI Taxonomy" id="1314786"/>
    <lineage>
        <taxon>Eukaryota</taxon>
        <taxon>Fungi</taxon>
        <taxon>Dikarya</taxon>
        <taxon>Ascomycota</taxon>
        <taxon>Pezizomycotina</taxon>
        <taxon>Dothideomycetes</taxon>
        <taxon>Dothideomycetidae</taxon>
        <taxon>Mycosphaerellales</taxon>
        <taxon>Dissoconiaceae</taxon>
        <taxon>Dissoconium</taxon>
    </lineage>
</organism>
<comment type="similarity">
    <text evidence="6">Belongs to the PLPL family.</text>
</comment>
<dbReference type="InterPro" id="IPR050301">
    <property type="entry name" value="NTE"/>
</dbReference>
<feature type="region of interest" description="Disordered" evidence="7">
    <location>
        <begin position="1"/>
        <end position="38"/>
    </location>
</feature>
<dbReference type="GO" id="GO:0016042">
    <property type="term" value="P:lipid catabolic process"/>
    <property type="evidence" value="ECO:0007669"/>
    <property type="project" value="UniProtKB-UniRule"/>
</dbReference>
<dbReference type="InterPro" id="IPR021771">
    <property type="entry name" value="Triacylglycerol_lipase_N"/>
</dbReference>
<feature type="domain" description="PNPLA" evidence="8">
    <location>
        <begin position="245"/>
        <end position="442"/>
    </location>
</feature>
<feature type="compositionally biased region" description="Low complexity" evidence="7">
    <location>
        <begin position="25"/>
        <end position="36"/>
    </location>
</feature>
<dbReference type="SUPFAM" id="SSF52151">
    <property type="entry name" value="FabD/lysophospholipase-like"/>
    <property type="match status" value="1"/>
</dbReference>
<keyword evidence="4 5" id="KW-0443">Lipid metabolism</keyword>
<name>A0A6J3MIA6_9PEZI</name>
<keyword evidence="2 5" id="KW-0378">Hydrolase</keyword>
<comment type="subcellular location">
    <subcellularLocation>
        <location evidence="6">Membrane</location>
        <topology evidence="6">Single-pass membrane protein</topology>
    </subcellularLocation>
</comment>
<keyword evidence="9" id="KW-1185">Reference proteome</keyword>
<feature type="short sequence motif" description="GXGXXG" evidence="5">
    <location>
        <begin position="249"/>
        <end position="254"/>
    </location>
</feature>
<dbReference type="PANTHER" id="PTHR14226">
    <property type="entry name" value="NEUROPATHY TARGET ESTERASE/SWISS CHEESE D.MELANOGASTER"/>
    <property type="match status" value="1"/>
</dbReference>
<dbReference type="PROSITE" id="PS51635">
    <property type="entry name" value="PNPLA"/>
    <property type="match status" value="1"/>
</dbReference>
<feature type="active site" description="Proton acceptor" evidence="5">
    <location>
        <position position="429"/>
    </location>
</feature>
<dbReference type="Pfam" id="PF01734">
    <property type="entry name" value="Patatin"/>
    <property type="match status" value="1"/>
</dbReference>
<feature type="compositionally biased region" description="Basic and acidic residues" evidence="7">
    <location>
        <begin position="711"/>
        <end position="720"/>
    </location>
</feature>
<feature type="region of interest" description="Disordered" evidence="7">
    <location>
        <begin position="664"/>
        <end position="735"/>
    </location>
</feature>
<dbReference type="InterPro" id="IPR016035">
    <property type="entry name" value="Acyl_Trfase/lysoPLipase"/>
</dbReference>
<evidence type="ECO:0000259" key="8">
    <source>
        <dbReference type="PROSITE" id="PS51635"/>
    </source>
</evidence>
<evidence type="ECO:0000256" key="2">
    <source>
        <dbReference type="ARBA" id="ARBA00022801"/>
    </source>
</evidence>
<dbReference type="GO" id="GO:0006641">
    <property type="term" value="P:triglyceride metabolic process"/>
    <property type="evidence" value="ECO:0007669"/>
    <property type="project" value="UniProtKB-ARBA"/>
</dbReference>
<dbReference type="GO" id="GO:0004806">
    <property type="term" value="F:triacylglycerol lipase activity"/>
    <property type="evidence" value="ECO:0007669"/>
    <property type="project" value="InterPro"/>
</dbReference>
<feature type="region of interest" description="Disordered" evidence="7">
    <location>
        <begin position="616"/>
        <end position="648"/>
    </location>
</feature>
<proteinExistence type="inferred from homology"/>
<feature type="compositionally biased region" description="Polar residues" evidence="7">
    <location>
        <begin position="1"/>
        <end position="24"/>
    </location>
</feature>
<sequence length="787" mass="87972">MATSKGIPSSWNCAAGNDNPTSFPAQSTSAQKSTTSWARTLRTAASAAQLAQEYINGTSRRQQPQPQHQRQQSHQALDQAVEESEDEDIARTQRIVDDMDDPVDILFTRLQNSRTSQEYREYARQLDILEGNHRWKYDEESDECNMRLIRSRLEMLKEAHRKGDMEEMVSLVRSGLTRDLGGMCNARLYQHTWSGTKTLIEEYTEVVKYTIERIAHYCDLADPLEVEKILVDMKAARQSFGNTGLMLSGGGTLGMCHIGVVKCLLEEDLLPRVVCGSSAGSIVGSVLCTQKADEVGAQLEELCRGDLSVFQGFDEIQGPAGMAFNLARGRCAFNIHNLCRVMKRLLGNVTFREAYNYSGRILNIHVSSRDKFNLPRLLNYQTSPNVVVWTAVASSCALPGVFEPPGLRAKDPETGEITLWGHLDDKWIDGSIEGDLPARTMERLFNVNNFIVSQVNPHVQPFLDGNVDTPLYTISEQSILQKSIVKKGLRLAQASCIYALDGLMDRGFDFSLVKMGHSVLGQKYHGDITILPDISWVPWLKVLANPELDFMIKAVASGEKATWPKLDRVRNHVAIELSLNAAIKHIHSARIRPALKSEQRPRRALPSARSDFSLTQLWQRPSSSRSMRPIPSRRATHRPTRSWYDSSDAPNNFLPVHHTTEHILSSSDEARSELSSPVTSYEDEDFVDVTARNSGEVSRPETPRANGKSVVIRDDADTRRFLSQPPSPTSSFKGSSYFAAEPAAMMTAQPTPHSSHLKRAMTAFSNLQMTSTPMAFQNTLGRKKQRH</sequence>
<evidence type="ECO:0000256" key="4">
    <source>
        <dbReference type="ARBA" id="ARBA00023098"/>
    </source>
</evidence>
<dbReference type="GO" id="GO:0016020">
    <property type="term" value="C:membrane"/>
    <property type="evidence" value="ECO:0007669"/>
    <property type="project" value="UniProtKB-SubCell"/>
</dbReference>
<evidence type="ECO:0000256" key="5">
    <source>
        <dbReference type="PROSITE-ProRule" id="PRU01161"/>
    </source>
</evidence>